<keyword evidence="3" id="KW-0804">Transcription</keyword>
<dbReference type="InterPro" id="IPR011711">
    <property type="entry name" value="GntR_C"/>
</dbReference>
<dbReference type="RefSeq" id="WP_258385641.1">
    <property type="nucleotide sequence ID" value="NZ_CP091430.1"/>
</dbReference>
<keyword evidence="6" id="KW-1185">Reference proteome</keyword>
<dbReference type="SUPFAM" id="SSF48008">
    <property type="entry name" value="GntR ligand-binding domain-like"/>
    <property type="match status" value="1"/>
</dbReference>
<dbReference type="Pfam" id="PF07729">
    <property type="entry name" value="FCD"/>
    <property type="match status" value="1"/>
</dbReference>
<dbReference type="InterPro" id="IPR036390">
    <property type="entry name" value="WH_DNA-bd_sf"/>
</dbReference>
<dbReference type="Gene3D" id="1.10.10.10">
    <property type="entry name" value="Winged helix-like DNA-binding domain superfamily/Winged helix DNA-binding domain"/>
    <property type="match status" value="1"/>
</dbReference>
<dbReference type="InterPro" id="IPR036388">
    <property type="entry name" value="WH-like_DNA-bd_sf"/>
</dbReference>
<dbReference type="EMBL" id="CP091430">
    <property type="protein sequence ID" value="UVI29552.1"/>
    <property type="molecule type" value="Genomic_DNA"/>
</dbReference>
<organism evidence="5 6">
    <name type="scientific">Paenibacillus spongiae</name>
    <dbReference type="NCBI Taxonomy" id="2909671"/>
    <lineage>
        <taxon>Bacteria</taxon>
        <taxon>Bacillati</taxon>
        <taxon>Bacillota</taxon>
        <taxon>Bacilli</taxon>
        <taxon>Bacillales</taxon>
        <taxon>Paenibacillaceae</taxon>
        <taxon>Paenibacillus</taxon>
    </lineage>
</organism>
<keyword evidence="2" id="KW-0238">DNA-binding</keyword>
<dbReference type="SUPFAM" id="SSF46785">
    <property type="entry name" value="Winged helix' DNA-binding domain"/>
    <property type="match status" value="1"/>
</dbReference>
<dbReference type="InterPro" id="IPR008920">
    <property type="entry name" value="TF_FadR/GntR_C"/>
</dbReference>
<protein>
    <submittedName>
        <fullName evidence="5">GntR family transcriptional regulator</fullName>
    </submittedName>
</protein>
<accession>A0ABY5S6M2</accession>
<dbReference type="SMART" id="SM00895">
    <property type="entry name" value="FCD"/>
    <property type="match status" value="1"/>
</dbReference>
<evidence type="ECO:0000259" key="4">
    <source>
        <dbReference type="PROSITE" id="PS50949"/>
    </source>
</evidence>
<reference evidence="5" key="1">
    <citation type="submission" date="2022-01" db="EMBL/GenBank/DDBJ databases">
        <title>Paenibacillus spongiae sp. nov., isolated from marine sponge.</title>
        <authorList>
            <person name="Li Z."/>
            <person name="Zhang M."/>
        </authorList>
    </citation>
    <scope>NUCLEOTIDE SEQUENCE</scope>
    <source>
        <strain evidence="5">PHS-Z3</strain>
    </source>
</reference>
<evidence type="ECO:0000256" key="1">
    <source>
        <dbReference type="ARBA" id="ARBA00023015"/>
    </source>
</evidence>
<evidence type="ECO:0000256" key="3">
    <source>
        <dbReference type="ARBA" id="ARBA00023163"/>
    </source>
</evidence>
<dbReference type="Gene3D" id="1.20.120.530">
    <property type="entry name" value="GntR ligand-binding domain-like"/>
    <property type="match status" value="1"/>
</dbReference>
<dbReference type="InterPro" id="IPR000524">
    <property type="entry name" value="Tscrpt_reg_HTH_GntR"/>
</dbReference>
<gene>
    <name evidence="5" type="ORF">L1F29_29730</name>
</gene>
<feature type="domain" description="HTH gntR-type" evidence="4">
    <location>
        <begin position="7"/>
        <end position="74"/>
    </location>
</feature>
<sequence length="221" mass="25354">MNKISRIKLCDDVVKILRRAILLGEIPVNEHLAEPILADRLGTSRGPIRDALQILLLEGFAVRMPNGRVIVRGMSLKDISNLYDVRLLLEHHAIEQWFGQQEKKSIEPIRNCFETMRSSNVTSQEFSDIDMEFHEQIVRLADNNTLLQSWLSLRGLIHAILEITNQGYPRSQLIMDTHIKIYEALNNRDFPAASSLLKDHLAEGKKVMCDNIKMLRETTTK</sequence>
<dbReference type="Proteomes" id="UP001057877">
    <property type="component" value="Chromosome"/>
</dbReference>
<evidence type="ECO:0000313" key="6">
    <source>
        <dbReference type="Proteomes" id="UP001057877"/>
    </source>
</evidence>
<evidence type="ECO:0000313" key="5">
    <source>
        <dbReference type="EMBL" id="UVI29552.1"/>
    </source>
</evidence>
<dbReference type="PANTHER" id="PTHR43537:SF24">
    <property type="entry name" value="GLUCONATE OPERON TRANSCRIPTIONAL REPRESSOR"/>
    <property type="match status" value="1"/>
</dbReference>
<dbReference type="PANTHER" id="PTHR43537">
    <property type="entry name" value="TRANSCRIPTIONAL REGULATOR, GNTR FAMILY"/>
    <property type="match status" value="1"/>
</dbReference>
<evidence type="ECO:0000256" key="2">
    <source>
        <dbReference type="ARBA" id="ARBA00023125"/>
    </source>
</evidence>
<keyword evidence="1" id="KW-0805">Transcription regulation</keyword>
<name>A0ABY5S6M2_9BACL</name>
<dbReference type="Pfam" id="PF00392">
    <property type="entry name" value="GntR"/>
    <property type="match status" value="1"/>
</dbReference>
<dbReference type="PROSITE" id="PS50949">
    <property type="entry name" value="HTH_GNTR"/>
    <property type="match status" value="1"/>
</dbReference>
<proteinExistence type="predicted"/>